<dbReference type="GO" id="GO:0008270">
    <property type="term" value="F:zinc ion binding"/>
    <property type="evidence" value="ECO:0007669"/>
    <property type="project" value="InterPro"/>
</dbReference>
<dbReference type="InterPro" id="IPR005053">
    <property type="entry name" value="MobA_MobL"/>
</dbReference>
<accession>A0A5B8NRL7</accession>
<sequence>MELIKKFAETTLVSRGLIVDLACHDLNSHNPHAHLLFTTRKLTNKA</sequence>
<evidence type="ECO:0000259" key="4">
    <source>
        <dbReference type="PROSITE" id="PS51046"/>
    </source>
</evidence>
<name>A0A5B8NRL7_9CHRO</name>
<evidence type="ECO:0000313" key="5">
    <source>
        <dbReference type="EMBL" id="QDZ41724.1"/>
    </source>
</evidence>
<reference evidence="5" key="1">
    <citation type="submission" date="2019-08" db="EMBL/GenBank/DDBJ databases">
        <title>Carotenoids and Carotenoid Binding Proteins in the Halophilic Cyanobacterium Euhalothece sp. ZM00.</title>
        <authorList>
            <person name="Cho S.M."/>
            <person name="Song J.Y."/>
            <person name="Park Y.-I."/>
        </authorList>
    </citation>
    <scope>NUCLEOTIDE SEQUENCE [LARGE SCALE GENOMIC DNA]</scope>
    <source>
        <strain evidence="5">Z-M001</strain>
        <plasmid evidence="5">pEu4</plasmid>
    </source>
</reference>
<gene>
    <name evidence="5" type="ORF">FRE64_17200</name>
</gene>
<dbReference type="Proteomes" id="UP000318453">
    <property type="component" value="Plasmid pEu4"/>
</dbReference>
<dbReference type="EMBL" id="CP042330">
    <property type="protein sequence ID" value="QDZ41724.1"/>
    <property type="molecule type" value="Genomic_DNA"/>
</dbReference>
<evidence type="ECO:0000256" key="2">
    <source>
        <dbReference type="ARBA" id="ARBA00022723"/>
    </source>
</evidence>
<keyword evidence="3" id="KW-0184">Conjugation</keyword>
<evidence type="ECO:0000313" key="6">
    <source>
        <dbReference type="Proteomes" id="UP000318453"/>
    </source>
</evidence>
<proteinExistence type="inferred from homology"/>
<evidence type="ECO:0000256" key="3">
    <source>
        <dbReference type="ARBA" id="ARBA00022971"/>
    </source>
</evidence>
<keyword evidence="5" id="KW-0614">Plasmid</keyword>
<dbReference type="OrthoDB" id="1826980at2"/>
<dbReference type="KEGG" id="enn:FRE64_17200"/>
<dbReference type="GO" id="GO:0004222">
    <property type="term" value="F:metalloendopeptidase activity"/>
    <property type="evidence" value="ECO:0007669"/>
    <property type="project" value="InterPro"/>
</dbReference>
<dbReference type="InterPro" id="IPR012314">
    <property type="entry name" value="Pept_M12B_GON-ADAMTSs"/>
</dbReference>
<organism evidence="5 6">
    <name type="scientific">Euhalothece natronophila Z-M001</name>
    <dbReference type="NCBI Taxonomy" id="522448"/>
    <lineage>
        <taxon>Bacteria</taxon>
        <taxon>Bacillati</taxon>
        <taxon>Cyanobacteriota</taxon>
        <taxon>Cyanophyceae</taxon>
        <taxon>Oscillatoriophycideae</taxon>
        <taxon>Chroococcales</taxon>
        <taxon>Halothecacae</taxon>
        <taxon>Halothece cluster</taxon>
        <taxon>Euhalothece</taxon>
    </lineage>
</organism>
<feature type="domain" description="GON" evidence="4">
    <location>
        <begin position="1"/>
        <end position="46"/>
    </location>
</feature>
<keyword evidence="6" id="KW-1185">Reference proteome</keyword>
<protein>
    <recommendedName>
        <fullName evidence="4">GON domain-containing protein</fullName>
    </recommendedName>
</protein>
<geneLocation type="plasmid" evidence="6">
    <name>peu4</name>
</geneLocation>
<dbReference type="Gene3D" id="3.30.930.30">
    <property type="match status" value="1"/>
</dbReference>
<dbReference type="PROSITE" id="PS51046">
    <property type="entry name" value="GON"/>
    <property type="match status" value="1"/>
</dbReference>
<dbReference type="AlphaFoldDB" id="A0A5B8NRL7"/>
<keyword evidence="2" id="KW-0479">Metal-binding</keyword>
<evidence type="ECO:0000256" key="1">
    <source>
        <dbReference type="ARBA" id="ARBA00010873"/>
    </source>
</evidence>
<comment type="similarity">
    <text evidence="1">Belongs to the MobA/MobL family.</text>
</comment>
<dbReference type="Pfam" id="PF03389">
    <property type="entry name" value="MobA_MobL"/>
    <property type="match status" value="1"/>
</dbReference>